<dbReference type="InterPro" id="IPR036371">
    <property type="entry name" value="TPK_B1-bd_sf"/>
</dbReference>
<keyword evidence="2" id="KW-0547">Nucleotide-binding</keyword>
<dbReference type="InterPro" id="IPR007371">
    <property type="entry name" value="TPK_catalytic"/>
</dbReference>
<dbReference type="SUPFAM" id="SSF63862">
    <property type="entry name" value="Thiamin pyrophosphokinase, substrate-binding domain"/>
    <property type="match status" value="1"/>
</dbReference>
<evidence type="ECO:0000313" key="7">
    <source>
        <dbReference type="EMBL" id="ADX68516.1"/>
    </source>
</evidence>
<dbReference type="PANTHER" id="PTHR41299">
    <property type="entry name" value="THIAMINE PYROPHOSPHOKINASE"/>
    <property type="match status" value="1"/>
</dbReference>
<dbReference type="InterPro" id="IPR053149">
    <property type="entry name" value="TPK"/>
</dbReference>
<evidence type="ECO:0000256" key="1">
    <source>
        <dbReference type="ARBA" id="ARBA00022679"/>
    </source>
</evidence>
<keyword evidence="1" id="KW-0808">Transferase</keyword>
<gene>
    <name evidence="7" type="ordered locus">Weevi_1826</name>
</gene>
<evidence type="ECO:0000256" key="5">
    <source>
        <dbReference type="NCBIfam" id="TIGR01378"/>
    </source>
</evidence>
<sequence>MKAALFINGQPPNFFIDLAQYDLIHCTDGAINYLTQKGIKADIISGDFDSIETPKLSYTHELISTPDQDFTDFEKALAILSERGVSTVHVYGTSGKQQDHFLGNLTAAYRFFDQMTILMFDDFGYYFFAEKKLELSGYKDRTISLYPFPVAEKVHTEGLKYPLILEDLDIHKRIGIRNKAIENLVKISYEKGALLVFILNN</sequence>
<accession>F0P0L7</accession>
<keyword evidence="4" id="KW-0067">ATP-binding</keyword>
<name>F0P0L7_WEEVC</name>
<keyword evidence="3" id="KW-0418">Kinase</keyword>
<reference evidence="8" key="2">
    <citation type="journal article" date="2011" name="Stand. Genomic Sci.">
        <title>Complete genome sequence of Weeksella virosa type strain (9751T).</title>
        <authorList>
            <person name="Lang E."/>
            <person name="Teshima H."/>
            <person name="Lucas S."/>
            <person name="Lapidus A."/>
            <person name="Hammon N."/>
            <person name="Deshpande S."/>
            <person name="Nolan M."/>
            <person name="Cheng J."/>
            <person name="Pitluck S."/>
            <person name="Liolios K."/>
            <person name="Pagani I."/>
            <person name="Mikhailova N."/>
            <person name="Ivanova N."/>
            <person name="Mavromatis K."/>
            <person name="Pati A."/>
            <person name="Tapia R."/>
            <person name="Han C."/>
            <person name="Goodwin L."/>
            <person name="Chen A."/>
            <person name="Palaniappan K."/>
            <person name="Land M."/>
            <person name="Hauser L."/>
            <person name="Chang Y."/>
            <person name="Jeffries C."/>
            <person name="Brambilla E."/>
            <person name="Kopitz M."/>
            <person name="Rohde M."/>
            <person name="Goker M."/>
            <person name="Tindall B."/>
            <person name="Detter J."/>
            <person name="Woyke T."/>
            <person name="Bristow J."/>
            <person name="Eisen J."/>
            <person name="Markowitz V."/>
            <person name="Hugenholtz P."/>
            <person name="Klenk H."/>
            <person name="Kyrpides N."/>
        </authorList>
    </citation>
    <scope>NUCLEOTIDE SEQUENCE [LARGE SCALE GENOMIC DNA]</scope>
    <source>
        <strain evidence="8">ATCC 43766 / DSM 16922 / JCM 21250 / NBRC 16016 / NCTC 11634 / CL345/78</strain>
    </source>
</reference>
<organism evidence="7 8">
    <name type="scientific">Weeksella virosa (strain ATCC 43766 / DSM 16922 / JCM 21250 / CCUG 30538 / CDC 9751 / IAM 14551 / NBRC 16016 / NCTC 11634 / CL345/78)</name>
    <dbReference type="NCBI Taxonomy" id="865938"/>
    <lineage>
        <taxon>Bacteria</taxon>
        <taxon>Pseudomonadati</taxon>
        <taxon>Bacteroidota</taxon>
        <taxon>Flavobacteriia</taxon>
        <taxon>Flavobacteriales</taxon>
        <taxon>Weeksellaceae</taxon>
        <taxon>Weeksella</taxon>
    </lineage>
</organism>
<dbReference type="Proteomes" id="UP000008641">
    <property type="component" value="Chromosome"/>
</dbReference>
<dbReference type="AlphaFoldDB" id="F0P0L7"/>
<dbReference type="PANTHER" id="PTHR41299:SF1">
    <property type="entry name" value="THIAMINE PYROPHOSPHOKINASE"/>
    <property type="match status" value="1"/>
</dbReference>
<dbReference type="GO" id="GO:0016301">
    <property type="term" value="F:kinase activity"/>
    <property type="evidence" value="ECO:0007669"/>
    <property type="project" value="UniProtKB-KW"/>
</dbReference>
<dbReference type="CDD" id="cd07995">
    <property type="entry name" value="TPK"/>
    <property type="match status" value="1"/>
</dbReference>
<dbReference type="InterPro" id="IPR007373">
    <property type="entry name" value="Thiamin_PyroPKinase_B1-bd"/>
</dbReference>
<dbReference type="GO" id="GO:0009229">
    <property type="term" value="P:thiamine diphosphate biosynthetic process"/>
    <property type="evidence" value="ECO:0007669"/>
    <property type="project" value="InterPro"/>
</dbReference>
<evidence type="ECO:0000256" key="2">
    <source>
        <dbReference type="ARBA" id="ARBA00022741"/>
    </source>
</evidence>
<dbReference type="Pfam" id="PF04263">
    <property type="entry name" value="TPK_catalytic"/>
    <property type="match status" value="1"/>
</dbReference>
<evidence type="ECO:0000313" key="8">
    <source>
        <dbReference type="Proteomes" id="UP000008641"/>
    </source>
</evidence>
<evidence type="ECO:0000259" key="6">
    <source>
        <dbReference type="SMART" id="SM00983"/>
    </source>
</evidence>
<dbReference type="InterPro" id="IPR036759">
    <property type="entry name" value="TPK_catalytic_sf"/>
</dbReference>
<evidence type="ECO:0000256" key="4">
    <source>
        <dbReference type="ARBA" id="ARBA00022840"/>
    </source>
</evidence>
<dbReference type="OrthoDB" id="1132102at2"/>
<dbReference type="SMART" id="SM00983">
    <property type="entry name" value="TPK_B1_binding"/>
    <property type="match status" value="1"/>
</dbReference>
<dbReference type="InterPro" id="IPR006282">
    <property type="entry name" value="Thi_PPkinase"/>
</dbReference>
<dbReference type="RefSeq" id="WP_013598905.1">
    <property type="nucleotide sequence ID" value="NC_015144.1"/>
</dbReference>
<dbReference type="GO" id="GO:0030975">
    <property type="term" value="F:thiamine binding"/>
    <property type="evidence" value="ECO:0007669"/>
    <property type="project" value="InterPro"/>
</dbReference>
<dbReference type="GO" id="GO:0006772">
    <property type="term" value="P:thiamine metabolic process"/>
    <property type="evidence" value="ECO:0007669"/>
    <property type="project" value="UniProtKB-UniRule"/>
</dbReference>
<protein>
    <recommendedName>
        <fullName evidence="5">Thiamine diphosphokinase</fullName>
        <ecNumber evidence="5">2.7.6.2</ecNumber>
    </recommendedName>
</protein>
<dbReference type="eggNOG" id="COG1564">
    <property type="taxonomic scope" value="Bacteria"/>
</dbReference>
<dbReference type="HOGENOM" id="CLU_044237_1_1_10"/>
<dbReference type="KEGG" id="wvi:Weevi_1826"/>
<proteinExistence type="predicted"/>
<dbReference type="Pfam" id="PF04265">
    <property type="entry name" value="TPK_B1_binding"/>
    <property type="match status" value="1"/>
</dbReference>
<dbReference type="GO" id="GO:0004788">
    <property type="term" value="F:thiamine diphosphokinase activity"/>
    <property type="evidence" value="ECO:0007669"/>
    <property type="project" value="UniProtKB-UniRule"/>
</dbReference>
<dbReference type="GO" id="GO:0005524">
    <property type="term" value="F:ATP binding"/>
    <property type="evidence" value="ECO:0007669"/>
    <property type="project" value="UniProtKB-KW"/>
</dbReference>
<dbReference type="EC" id="2.7.6.2" evidence="5"/>
<feature type="domain" description="Thiamin pyrophosphokinase thiamin-binding" evidence="6">
    <location>
        <begin position="137"/>
        <end position="195"/>
    </location>
</feature>
<dbReference type="SUPFAM" id="SSF63999">
    <property type="entry name" value="Thiamin pyrophosphokinase, catalytic domain"/>
    <property type="match status" value="1"/>
</dbReference>
<reference evidence="7 8" key="1">
    <citation type="journal article" date="2011" name="Stand. Genomic Sci.">
        <title>Complete genome sequence of Weeksella virosa type strain (9751).</title>
        <authorList>
            <person name="Lang E."/>
            <person name="Teshima H."/>
            <person name="Lucas S."/>
            <person name="Lapidus A."/>
            <person name="Hammon N."/>
            <person name="Deshpande S."/>
            <person name="Nolan M."/>
            <person name="Cheng J.F."/>
            <person name="Pitluck S."/>
            <person name="Liolios K."/>
            <person name="Pagani I."/>
            <person name="Mikhailova N."/>
            <person name="Ivanova N."/>
            <person name="Mavromatis K."/>
            <person name="Pati A."/>
            <person name="Tapia R."/>
            <person name="Han C."/>
            <person name="Goodwin L."/>
            <person name="Chen A."/>
            <person name="Palaniappan K."/>
            <person name="Land M."/>
            <person name="Hauser L."/>
            <person name="Chang Y.J."/>
            <person name="Jeffries C.D."/>
            <person name="Brambilla E.M."/>
            <person name="Kopitz M."/>
            <person name="Rohde M."/>
            <person name="Goker M."/>
            <person name="Tindall B.J."/>
            <person name="Detter J.C."/>
            <person name="Woyke T."/>
            <person name="Bristow J."/>
            <person name="Eisen J.A."/>
            <person name="Markowitz V."/>
            <person name="Hugenholtz P."/>
            <person name="Klenk H.P."/>
            <person name="Kyrpides N.C."/>
        </authorList>
    </citation>
    <scope>NUCLEOTIDE SEQUENCE [LARGE SCALE GENOMIC DNA]</scope>
    <source>
        <strain evidence="8">ATCC 43766 / DSM 16922 / JCM 21250 / NBRC 16016 / NCTC 11634 / CL345/78</strain>
    </source>
</reference>
<dbReference type="STRING" id="865938.Weevi_1826"/>
<dbReference type="Gene3D" id="3.40.50.10240">
    <property type="entry name" value="Thiamin pyrophosphokinase, catalytic domain"/>
    <property type="match status" value="1"/>
</dbReference>
<dbReference type="NCBIfam" id="TIGR01378">
    <property type="entry name" value="thi_PPkinase"/>
    <property type="match status" value="1"/>
</dbReference>
<keyword evidence="8" id="KW-1185">Reference proteome</keyword>
<evidence type="ECO:0000256" key="3">
    <source>
        <dbReference type="ARBA" id="ARBA00022777"/>
    </source>
</evidence>
<dbReference type="EMBL" id="CP002455">
    <property type="protein sequence ID" value="ADX68516.1"/>
    <property type="molecule type" value="Genomic_DNA"/>
</dbReference>